<name>A0ABU3C2Y5_9GAMM</name>
<protein>
    <recommendedName>
        <fullName evidence="3">Acetyltransferase</fullName>
    </recommendedName>
</protein>
<proteinExistence type="predicted"/>
<dbReference type="RefSeq" id="WP_311653605.1">
    <property type="nucleotide sequence ID" value="NZ_JAVRIB010000012.1"/>
</dbReference>
<gene>
    <name evidence="1" type="ORF">RM532_12165</name>
</gene>
<dbReference type="EMBL" id="JAVRIB010000012">
    <property type="protein sequence ID" value="MDT0635704.1"/>
    <property type="molecule type" value="Genomic_DNA"/>
</dbReference>
<sequence>MNDDHRLSLAARVRDACVQAALTGYEDAEIAGLCGEGALEAAISSIRRLDLDTILQQAKSENANKGVSHR</sequence>
<evidence type="ECO:0008006" key="3">
    <source>
        <dbReference type="Google" id="ProtNLM"/>
    </source>
</evidence>
<evidence type="ECO:0000313" key="1">
    <source>
        <dbReference type="EMBL" id="MDT0635704.1"/>
    </source>
</evidence>
<organism evidence="1 2">
    <name type="scientific">Spectribacter hydrogenoxidans</name>
    <dbReference type="NCBI Taxonomy" id="3075608"/>
    <lineage>
        <taxon>Bacteria</taxon>
        <taxon>Pseudomonadati</taxon>
        <taxon>Pseudomonadota</taxon>
        <taxon>Gammaproteobacteria</taxon>
        <taxon>Salinisphaerales</taxon>
        <taxon>Salinisphaeraceae</taxon>
        <taxon>Spectribacter</taxon>
    </lineage>
</organism>
<comment type="caution">
    <text evidence="1">The sequence shown here is derived from an EMBL/GenBank/DDBJ whole genome shotgun (WGS) entry which is preliminary data.</text>
</comment>
<keyword evidence="2" id="KW-1185">Reference proteome</keyword>
<reference evidence="1 2" key="1">
    <citation type="submission" date="2023-09" db="EMBL/GenBank/DDBJ databases">
        <authorList>
            <person name="Rey-Velasco X."/>
        </authorList>
    </citation>
    <scope>NUCLEOTIDE SEQUENCE [LARGE SCALE GENOMIC DNA]</scope>
    <source>
        <strain evidence="1 2">W335</strain>
    </source>
</reference>
<evidence type="ECO:0000313" key="2">
    <source>
        <dbReference type="Proteomes" id="UP001251857"/>
    </source>
</evidence>
<dbReference type="Proteomes" id="UP001251857">
    <property type="component" value="Unassembled WGS sequence"/>
</dbReference>
<accession>A0ABU3C2Y5</accession>